<dbReference type="PANTHER" id="PTHR42898">
    <property type="entry name" value="TROPINONE REDUCTASE"/>
    <property type="match status" value="1"/>
</dbReference>
<comment type="caution">
    <text evidence="4">The sequence shown here is derived from an EMBL/GenBank/DDBJ whole genome shotgun (WGS) entry which is preliminary data.</text>
</comment>
<dbReference type="PRINTS" id="PR00080">
    <property type="entry name" value="SDRFAMILY"/>
</dbReference>
<dbReference type="Pfam" id="PF13561">
    <property type="entry name" value="adh_short_C2"/>
    <property type="match status" value="1"/>
</dbReference>
<gene>
    <name evidence="4" type="ORF">V6N11_068773</name>
</gene>
<evidence type="ECO:0000313" key="5">
    <source>
        <dbReference type="Proteomes" id="UP001396334"/>
    </source>
</evidence>
<keyword evidence="1" id="KW-0521">NADP</keyword>
<keyword evidence="2" id="KW-0560">Oxidoreductase</keyword>
<evidence type="ECO:0000256" key="3">
    <source>
        <dbReference type="ARBA" id="ARBA00025714"/>
    </source>
</evidence>
<name>A0ABR2PB09_9ROSI</name>
<proteinExistence type="inferred from homology"/>
<protein>
    <recommendedName>
        <fullName evidence="6">Tropinone reductase homolog At5g06060-like</fullName>
    </recommendedName>
</protein>
<reference evidence="4 5" key="1">
    <citation type="journal article" date="2024" name="G3 (Bethesda)">
        <title>Genome assembly of Hibiscus sabdariffa L. provides insights into metabolisms of medicinal natural products.</title>
        <authorList>
            <person name="Kim T."/>
        </authorList>
    </citation>
    <scope>NUCLEOTIDE SEQUENCE [LARGE SCALE GENOMIC DNA]</scope>
    <source>
        <strain evidence="4">TK-2024</strain>
        <tissue evidence="4">Old leaves</tissue>
    </source>
</reference>
<dbReference type="InterPro" id="IPR002347">
    <property type="entry name" value="SDR_fam"/>
</dbReference>
<keyword evidence="5" id="KW-1185">Reference proteome</keyword>
<dbReference type="PANTHER" id="PTHR42898:SF98">
    <property type="entry name" value="ROSSMANN-FOLD SUPERFAMILY PROTEIN, PUTATIVE-RELATED"/>
    <property type="match status" value="1"/>
</dbReference>
<dbReference type="InterPro" id="IPR036291">
    <property type="entry name" value="NAD(P)-bd_dom_sf"/>
</dbReference>
<evidence type="ECO:0000256" key="1">
    <source>
        <dbReference type="ARBA" id="ARBA00022857"/>
    </source>
</evidence>
<evidence type="ECO:0008006" key="6">
    <source>
        <dbReference type="Google" id="ProtNLM"/>
    </source>
</evidence>
<dbReference type="PROSITE" id="PS00061">
    <property type="entry name" value="ADH_SHORT"/>
    <property type="match status" value="1"/>
</dbReference>
<dbReference type="Gene3D" id="3.40.50.720">
    <property type="entry name" value="NAD(P)-binding Rossmann-like Domain"/>
    <property type="match status" value="1"/>
</dbReference>
<dbReference type="InterPro" id="IPR020904">
    <property type="entry name" value="Sc_DH/Rdtase_CS"/>
</dbReference>
<dbReference type="SUPFAM" id="SSF51735">
    <property type="entry name" value="NAD(P)-binding Rossmann-fold domains"/>
    <property type="match status" value="1"/>
</dbReference>
<accession>A0ABR2PB09</accession>
<dbReference type="PRINTS" id="PR00081">
    <property type="entry name" value="GDHRDH"/>
</dbReference>
<organism evidence="4 5">
    <name type="scientific">Hibiscus sabdariffa</name>
    <name type="common">roselle</name>
    <dbReference type="NCBI Taxonomy" id="183260"/>
    <lineage>
        <taxon>Eukaryota</taxon>
        <taxon>Viridiplantae</taxon>
        <taxon>Streptophyta</taxon>
        <taxon>Embryophyta</taxon>
        <taxon>Tracheophyta</taxon>
        <taxon>Spermatophyta</taxon>
        <taxon>Magnoliopsida</taxon>
        <taxon>eudicotyledons</taxon>
        <taxon>Gunneridae</taxon>
        <taxon>Pentapetalae</taxon>
        <taxon>rosids</taxon>
        <taxon>malvids</taxon>
        <taxon>Malvales</taxon>
        <taxon>Malvaceae</taxon>
        <taxon>Malvoideae</taxon>
        <taxon>Hibiscus</taxon>
    </lineage>
</organism>
<dbReference type="Proteomes" id="UP001396334">
    <property type="component" value="Unassembled WGS sequence"/>
</dbReference>
<sequence length="270" mass="29060">MAKDSTSSLGQWSLKGTTALVTGGTKGIGLAIVEELAALGATVYTCCRNQDQLNECLQQWKTKGLQVFGSVCDATSPAERETLMNKVSSVFNAKLNILINNVGTNIWKPTEKYTSGELSSLLSTNFESAFNFCQLAYPLLKASGTGSIVFVSSVAGVFSLNVGSIYGSTKGAMNELTKELACEWAKDNIRTNCVAPWFIRTPLTEQVLSSNKFREAVIARTPLRRLGEPEEVAHLVAFLCLPASSYITGQIICADGGLTANGFFFPRSDL</sequence>
<evidence type="ECO:0000313" key="4">
    <source>
        <dbReference type="EMBL" id="KAK8985519.1"/>
    </source>
</evidence>
<dbReference type="EMBL" id="JBBPBN010000069">
    <property type="protein sequence ID" value="KAK8985519.1"/>
    <property type="molecule type" value="Genomic_DNA"/>
</dbReference>
<comment type="similarity">
    <text evidence="3">Belongs to the short-chain dehydrogenases/reductases (SDR) family. SDR65C subfamily.</text>
</comment>
<dbReference type="InterPro" id="IPR045000">
    <property type="entry name" value="TR"/>
</dbReference>
<evidence type="ECO:0000256" key="2">
    <source>
        <dbReference type="ARBA" id="ARBA00023002"/>
    </source>
</evidence>